<keyword evidence="10" id="KW-0969">Cilium</keyword>
<gene>
    <name evidence="10" type="ORF">SAMN06265339_1162</name>
</gene>
<dbReference type="InterPro" id="IPR001444">
    <property type="entry name" value="Flag_bb_rod_N"/>
</dbReference>
<dbReference type="Pfam" id="PF00460">
    <property type="entry name" value="Flg_bb_rod"/>
    <property type="match status" value="1"/>
</dbReference>
<comment type="similarity">
    <text evidence="2 5">Belongs to the flagella basal body rod proteins family.</text>
</comment>
<dbReference type="InterPro" id="IPR010930">
    <property type="entry name" value="Flg_bb/hook_C_dom"/>
</dbReference>
<comment type="caution">
    <text evidence="10">The sequence shown here is derived from an EMBL/GenBank/DDBJ whole genome shotgun (WGS) entry which is preliminary data.</text>
</comment>
<evidence type="ECO:0000256" key="3">
    <source>
        <dbReference type="ARBA" id="ARBA00019015"/>
    </source>
</evidence>
<dbReference type="Gene3D" id="2.60.98.20">
    <property type="entry name" value="Flagellar hook protein FlgE"/>
    <property type="match status" value="1"/>
</dbReference>
<name>A0ABY1NN36_9BACT</name>
<reference evidence="10 11" key="1">
    <citation type="submission" date="2017-05" db="EMBL/GenBank/DDBJ databases">
        <authorList>
            <person name="Varghese N."/>
            <person name="Submissions S."/>
        </authorList>
    </citation>
    <scope>NUCLEOTIDE SEQUENCE [LARGE SCALE GENOMIC DNA]</scope>
    <source>
        <strain evidence="10 11">DSM 15522</strain>
    </source>
</reference>
<protein>
    <recommendedName>
        <fullName evidence="3 5">Flagellar hook protein FlgE</fullName>
    </recommendedName>
</protein>
<dbReference type="Pfam" id="PF22692">
    <property type="entry name" value="LlgE_F_G_D1"/>
    <property type="match status" value="1"/>
</dbReference>
<organism evidence="10 11">
    <name type="scientific">Desulfurobacterium pacificum</name>
    <dbReference type="NCBI Taxonomy" id="240166"/>
    <lineage>
        <taxon>Bacteria</taxon>
        <taxon>Pseudomonadati</taxon>
        <taxon>Aquificota</taxon>
        <taxon>Aquificia</taxon>
        <taxon>Desulfurobacteriales</taxon>
        <taxon>Desulfurobacteriaceae</taxon>
        <taxon>Desulfurobacterium</taxon>
    </lineage>
</organism>
<accession>A0ABY1NN36</accession>
<feature type="domain" description="Flagellar basal body rod protein N-terminal" evidence="6">
    <location>
        <begin position="5"/>
        <end position="35"/>
    </location>
</feature>
<dbReference type="NCBIfam" id="TIGR03506">
    <property type="entry name" value="FlgEFG_subfam"/>
    <property type="match status" value="1"/>
</dbReference>
<sequence length="540" mass="58585">MLQSFYTAFTGLTADKTWLSVISDNIANVNTIGYKAERAVFEDLLARSLTTFKNGAPVNQEIGGGTYVAATVKDFSQGTFMNTNNPLDLALDGEGFFMVKDSAGVTYYTRNGEFRLDANGDLINMQGMKVQGWMLDENGNLAGAIGNINVPMDMNPKSTTYVAFDEPSNLDSRAAFIVDNPNTADVDESIFNPANSLTYNYVNAVTVYDSLGNPHELDYYFIHKQDTSGNAYWLVYASLDGKPVEIPKDGSNYAFLKISFKTDGSLDTTDIKGFGAVTDQGTETLTESSDSGEFTLSTSPVVPGSLGDVTYTVGTVTRTLYDDGKGNLIDKDTGDIRGSIDYSTGKIYISELANNGSTDSITVASYQTYDSTESTNALDPKQIETAAVSLNNGAAPMKLSFNILNLKQVASDFIFYAEQDGNSKGDLIALAVSEDGVIKATYSNGKVKDIARLAIATFKDKEMLVRKGEGLYLPNMQTFTPVIMPGGVISKVRSGMLEMSNVDIANEFINLITAQRSYQANARVITTDDQILQETMNIKR</sequence>
<feature type="domain" description="Flagellar hook protein FlgE/F/G-like D1" evidence="9">
    <location>
        <begin position="90"/>
        <end position="155"/>
    </location>
</feature>
<dbReference type="InterPro" id="IPR019776">
    <property type="entry name" value="Flagellar_basal_body_rod_CS"/>
</dbReference>
<dbReference type="PANTHER" id="PTHR30435:SF1">
    <property type="entry name" value="FLAGELLAR HOOK PROTEIN FLGE"/>
    <property type="match status" value="1"/>
</dbReference>
<evidence type="ECO:0000259" key="9">
    <source>
        <dbReference type="Pfam" id="PF22692"/>
    </source>
</evidence>
<evidence type="ECO:0000313" key="10">
    <source>
        <dbReference type="EMBL" id="SMP13809.1"/>
    </source>
</evidence>
<evidence type="ECO:0000259" key="8">
    <source>
        <dbReference type="Pfam" id="PF07559"/>
    </source>
</evidence>
<evidence type="ECO:0000256" key="1">
    <source>
        <dbReference type="ARBA" id="ARBA00004117"/>
    </source>
</evidence>
<evidence type="ECO:0000256" key="4">
    <source>
        <dbReference type="ARBA" id="ARBA00023143"/>
    </source>
</evidence>
<feature type="domain" description="Flagellar basal-body/hook protein C-terminal" evidence="7">
    <location>
        <begin position="493"/>
        <end position="538"/>
    </location>
</feature>
<feature type="domain" description="Flagellar hook protein FlgE D2" evidence="8">
    <location>
        <begin position="185"/>
        <end position="277"/>
    </location>
</feature>
<dbReference type="InterPro" id="IPR011491">
    <property type="entry name" value="FlgE_D2"/>
</dbReference>
<dbReference type="SUPFAM" id="SSF117143">
    <property type="entry name" value="Flagellar hook protein flgE"/>
    <property type="match status" value="2"/>
</dbReference>
<keyword evidence="11" id="KW-1185">Reference proteome</keyword>
<evidence type="ECO:0000259" key="6">
    <source>
        <dbReference type="Pfam" id="PF00460"/>
    </source>
</evidence>
<dbReference type="Pfam" id="PF06429">
    <property type="entry name" value="Flg_bbr_C"/>
    <property type="match status" value="1"/>
</dbReference>
<dbReference type="InterPro" id="IPR053967">
    <property type="entry name" value="LlgE_F_G-like_D1"/>
</dbReference>
<dbReference type="PROSITE" id="PS00588">
    <property type="entry name" value="FLAGELLA_BB_ROD"/>
    <property type="match status" value="1"/>
</dbReference>
<comment type="subcellular location">
    <subcellularLocation>
        <location evidence="1 5">Bacterial flagellum basal body</location>
    </subcellularLocation>
</comment>
<dbReference type="InterPro" id="IPR020013">
    <property type="entry name" value="Flagellar_FlgE/F/G"/>
</dbReference>
<dbReference type="InterPro" id="IPR037925">
    <property type="entry name" value="FlgE/F/G-like"/>
</dbReference>
<evidence type="ECO:0000313" key="11">
    <source>
        <dbReference type="Proteomes" id="UP001157911"/>
    </source>
</evidence>
<keyword evidence="4 5" id="KW-0975">Bacterial flagellum</keyword>
<dbReference type="InterPro" id="IPR037058">
    <property type="entry name" value="Falgellar_hook_FlgE_sf"/>
</dbReference>
<dbReference type="Pfam" id="PF07559">
    <property type="entry name" value="FlgE_D2"/>
    <property type="match status" value="1"/>
</dbReference>
<evidence type="ECO:0000256" key="5">
    <source>
        <dbReference type="RuleBase" id="RU362116"/>
    </source>
</evidence>
<keyword evidence="10" id="KW-0966">Cell projection</keyword>
<proteinExistence type="inferred from homology"/>
<comment type="function">
    <text evidence="5">A flexible structure which links the flagellar filament to the drive apparatus in the basal body.</text>
</comment>
<dbReference type="Proteomes" id="UP001157911">
    <property type="component" value="Unassembled WGS sequence"/>
</dbReference>
<evidence type="ECO:0000259" key="7">
    <source>
        <dbReference type="Pfam" id="PF06429"/>
    </source>
</evidence>
<dbReference type="RefSeq" id="WP_283400622.1">
    <property type="nucleotide sequence ID" value="NZ_FXUB01000003.1"/>
</dbReference>
<dbReference type="EMBL" id="FXUB01000003">
    <property type="protein sequence ID" value="SMP13809.1"/>
    <property type="molecule type" value="Genomic_DNA"/>
</dbReference>
<keyword evidence="10" id="KW-0282">Flagellum</keyword>
<dbReference type="PANTHER" id="PTHR30435">
    <property type="entry name" value="FLAGELLAR PROTEIN"/>
    <property type="match status" value="1"/>
</dbReference>
<evidence type="ECO:0000256" key="2">
    <source>
        <dbReference type="ARBA" id="ARBA00009677"/>
    </source>
</evidence>